<name>A0A380FLW8_STAGA</name>
<dbReference type="Gene3D" id="3.40.930.10">
    <property type="entry name" value="Mannitol-specific EII, Chain A"/>
    <property type="match status" value="1"/>
</dbReference>
<dbReference type="Proteomes" id="UP000255277">
    <property type="component" value="Unassembled WGS sequence"/>
</dbReference>
<evidence type="ECO:0000259" key="2">
    <source>
        <dbReference type="Pfam" id="PF00359"/>
    </source>
</evidence>
<protein>
    <submittedName>
        <fullName evidence="3">Transcriptional antiterminator</fullName>
    </submittedName>
</protein>
<dbReference type="InterPro" id="IPR016152">
    <property type="entry name" value="PTrfase/Anion_transptr"/>
</dbReference>
<dbReference type="Pfam" id="PF00359">
    <property type="entry name" value="PTS_EIIA_2"/>
    <property type="match status" value="1"/>
</dbReference>
<accession>A0A380FLW8</accession>
<evidence type="ECO:0000313" key="3">
    <source>
        <dbReference type="EMBL" id="SUM34336.1"/>
    </source>
</evidence>
<gene>
    <name evidence="3" type="ORF">NCTC12195_03852</name>
</gene>
<reference evidence="3 4" key="1">
    <citation type="submission" date="2018-06" db="EMBL/GenBank/DDBJ databases">
        <authorList>
            <consortium name="Pathogen Informatics"/>
            <person name="Doyle S."/>
        </authorList>
    </citation>
    <scope>NUCLEOTIDE SEQUENCE [LARGE SCALE GENOMIC DNA]</scope>
    <source>
        <strain evidence="3 4">NCTC12195</strain>
    </source>
</reference>
<feature type="domain" description="PTS EIIA type-2" evidence="2">
    <location>
        <begin position="54"/>
        <end position="116"/>
    </location>
</feature>
<organism evidence="3 4">
    <name type="scientific">Staphylococcus gallinarum</name>
    <dbReference type="NCBI Taxonomy" id="1293"/>
    <lineage>
        <taxon>Bacteria</taxon>
        <taxon>Bacillati</taxon>
        <taxon>Bacillota</taxon>
        <taxon>Bacilli</taxon>
        <taxon>Bacillales</taxon>
        <taxon>Staphylococcaceae</taxon>
        <taxon>Staphylococcus</taxon>
    </lineage>
</organism>
<proteinExistence type="predicted"/>
<comment type="subunit">
    <text evidence="1">Homodimer or homotrimer. Seems to be a monomer when not phosphorylated.</text>
</comment>
<dbReference type="EMBL" id="UHDK01000001">
    <property type="protein sequence ID" value="SUM34336.1"/>
    <property type="molecule type" value="Genomic_DNA"/>
</dbReference>
<dbReference type="SUPFAM" id="SSF55804">
    <property type="entry name" value="Phoshotransferase/anion transport protein"/>
    <property type="match status" value="1"/>
</dbReference>
<dbReference type="AlphaFoldDB" id="A0A380FLW8"/>
<evidence type="ECO:0000256" key="1">
    <source>
        <dbReference type="ARBA" id="ARBA00011798"/>
    </source>
</evidence>
<dbReference type="InterPro" id="IPR002178">
    <property type="entry name" value="PTS_EIIA_type-2_dom"/>
</dbReference>
<sequence length="126" mass="14537">MLTLITLLHFLKSNANTKPMTTEPSLVNEITDSTSTLSFIRKGLELIDSVYIDNSNINNWISYLREQTLKHQIINDSSAFVKLLQQRNEEQSFALDPYPIAIPHLKSDLIQKPFIFNFNIRKTTII</sequence>
<evidence type="ECO:0000313" key="4">
    <source>
        <dbReference type="Proteomes" id="UP000255277"/>
    </source>
</evidence>